<keyword evidence="1" id="KW-0238">DNA-binding</keyword>
<keyword evidence="2" id="KW-0233">DNA recombination</keyword>
<gene>
    <name evidence="5" type="ORF">EU556_08305</name>
</gene>
<evidence type="ECO:0000313" key="5">
    <source>
        <dbReference type="EMBL" id="TGE07746.1"/>
    </source>
</evidence>
<feature type="domain" description="Phage integrase SAM-like" evidence="3">
    <location>
        <begin position="138"/>
        <end position="201"/>
    </location>
</feature>
<dbReference type="Gene3D" id="1.10.443.10">
    <property type="entry name" value="Intergrase catalytic core"/>
    <property type="match status" value="1"/>
</dbReference>
<evidence type="ECO:0000313" key="6">
    <source>
        <dbReference type="Proteomes" id="UP000298337"/>
    </source>
</evidence>
<comment type="caution">
    <text evidence="5">The sequence shown here is derived from an EMBL/GenBank/DDBJ whole genome shotgun (WGS) entry which is preliminary data.</text>
</comment>
<accession>A0A4Z0P8N6</accession>
<evidence type="ECO:0000256" key="2">
    <source>
        <dbReference type="ARBA" id="ARBA00023172"/>
    </source>
</evidence>
<reference evidence="5 6" key="1">
    <citation type="submission" date="2019-04" db="EMBL/GenBank/DDBJ databases">
        <authorList>
            <person name="Feng G."/>
            <person name="Zhang J."/>
            <person name="Zhu H."/>
        </authorList>
    </citation>
    <scope>NUCLEOTIDE SEQUENCE [LARGE SCALE GENOMIC DNA]</scope>
    <source>
        <strain evidence="5 6">92R-1</strain>
    </source>
</reference>
<dbReference type="GO" id="GO:0006310">
    <property type="term" value="P:DNA recombination"/>
    <property type="evidence" value="ECO:0007669"/>
    <property type="project" value="UniProtKB-KW"/>
</dbReference>
<dbReference type="OrthoDB" id="892893at2"/>
<dbReference type="InterPro" id="IPR025269">
    <property type="entry name" value="SAM-like_dom"/>
</dbReference>
<dbReference type="InterPro" id="IPR013762">
    <property type="entry name" value="Integrase-like_cat_sf"/>
</dbReference>
<proteinExistence type="predicted"/>
<dbReference type="Proteomes" id="UP000298337">
    <property type="component" value="Unassembled WGS sequence"/>
</dbReference>
<dbReference type="InterPro" id="IPR010998">
    <property type="entry name" value="Integrase_recombinase_N"/>
</dbReference>
<dbReference type="SUPFAM" id="SSF56349">
    <property type="entry name" value="DNA breaking-rejoining enzymes"/>
    <property type="match status" value="1"/>
</dbReference>
<evidence type="ECO:0000259" key="4">
    <source>
        <dbReference type="Pfam" id="PF17293"/>
    </source>
</evidence>
<protein>
    <recommendedName>
        <fullName evidence="7">Phage integrase SAM-like domain-containing protein</fullName>
    </recommendedName>
</protein>
<evidence type="ECO:0000256" key="1">
    <source>
        <dbReference type="ARBA" id="ARBA00023125"/>
    </source>
</evidence>
<dbReference type="InterPro" id="IPR035386">
    <property type="entry name" value="Arm-DNA-bind_5"/>
</dbReference>
<name>A0A4Z0P8N6_9BACT</name>
<sequence>MVVSEEANYIAVKLTYRQWVKTPDSSGRCLIFLDIAWQGQRARLSTGVKCKPEHFDPTKALKVSKDLDKTRLNSRLASVEKAVLTVFSTAEAHGKPVELAHLTEAIAALGAKPVRKAVAPEEVPDKSFAELYAQWKAEHPGQGSDAARRYQQVLGHLETFHPGFVLAHLTKPVFYDYLAYLQKAGLSDSTIAGHVKFLRVCHTLSEQPIPTWLKFSAKYGRPASLRRDELAAIWKLQDLQPYLQREQERLMFQTLLLLRDSDLRKLKPHHVTEEDIPGCGRVPVLRFYQTKTNEAVAVPLPPIAATIWERWEGKVPVVAQQNRNLYIKELAQTAELTRAHVRVRFKMGKPEEEVLQLWQVITTHTPRHTGADMVLWGSDGDSNLKELALGHTAGASVYGYDTLERYAPLLLRAWQKVAEASNFTASSTDNSVSFSNTCAVVPQGIIFKRITK</sequence>
<dbReference type="Pfam" id="PF13102">
    <property type="entry name" value="Phage_int_SAM_5"/>
    <property type="match status" value="1"/>
</dbReference>
<evidence type="ECO:0000259" key="3">
    <source>
        <dbReference type="Pfam" id="PF13102"/>
    </source>
</evidence>
<dbReference type="GO" id="GO:0003677">
    <property type="term" value="F:DNA binding"/>
    <property type="evidence" value="ECO:0007669"/>
    <property type="project" value="UniProtKB-KW"/>
</dbReference>
<dbReference type="GO" id="GO:0015074">
    <property type="term" value="P:DNA integration"/>
    <property type="evidence" value="ECO:0007669"/>
    <property type="project" value="InterPro"/>
</dbReference>
<keyword evidence="6" id="KW-1185">Reference proteome</keyword>
<dbReference type="Pfam" id="PF17293">
    <property type="entry name" value="Arm-DNA-bind_5"/>
    <property type="match status" value="1"/>
</dbReference>
<dbReference type="InterPro" id="IPR011010">
    <property type="entry name" value="DNA_brk_join_enz"/>
</dbReference>
<dbReference type="EMBL" id="SRLA01000002">
    <property type="protein sequence ID" value="TGE07746.1"/>
    <property type="molecule type" value="Genomic_DNA"/>
</dbReference>
<organism evidence="5 6">
    <name type="scientific">Hymenobacter fodinae</name>
    <dbReference type="NCBI Taxonomy" id="2510796"/>
    <lineage>
        <taxon>Bacteria</taxon>
        <taxon>Pseudomonadati</taxon>
        <taxon>Bacteroidota</taxon>
        <taxon>Cytophagia</taxon>
        <taxon>Cytophagales</taxon>
        <taxon>Hymenobacteraceae</taxon>
        <taxon>Hymenobacter</taxon>
    </lineage>
</organism>
<dbReference type="AlphaFoldDB" id="A0A4Z0P8N6"/>
<feature type="domain" description="Arm DNA-binding" evidence="4">
    <location>
        <begin position="22"/>
        <end position="100"/>
    </location>
</feature>
<evidence type="ECO:0008006" key="7">
    <source>
        <dbReference type="Google" id="ProtNLM"/>
    </source>
</evidence>
<dbReference type="Gene3D" id="1.10.150.130">
    <property type="match status" value="1"/>
</dbReference>